<evidence type="ECO:0000313" key="2">
    <source>
        <dbReference type="EMBL" id="QHT34426.1"/>
    </source>
</evidence>
<proteinExistence type="predicted"/>
<dbReference type="AlphaFoldDB" id="A0A6C0EYZ7"/>
<accession>A0A6C0EYZ7</accession>
<feature type="transmembrane region" description="Helical" evidence="1">
    <location>
        <begin position="272"/>
        <end position="293"/>
    </location>
</feature>
<keyword evidence="1" id="KW-0812">Transmembrane</keyword>
<reference evidence="2" key="1">
    <citation type="journal article" date="2020" name="Nature">
        <title>Giant virus diversity and host interactions through global metagenomics.</title>
        <authorList>
            <person name="Schulz F."/>
            <person name="Roux S."/>
            <person name="Paez-Espino D."/>
            <person name="Jungbluth S."/>
            <person name="Walsh D.A."/>
            <person name="Denef V.J."/>
            <person name="McMahon K.D."/>
            <person name="Konstantinidis K.T."/>
            <person name="Eloe-Fadrosh E.A."/>
            <person name="Kyrpides N.C."/>
            <person name="Woyke T."/>
        </authorList>
    </citation>
    <scope>NUCLEOTIDE SEQUENCE</scope>
    <source>
        <strain evidence="2">GVMAG-M-3300009163-63</strain>
    </source>
</reference>
<sequence>MTDMKGMEQSLLGPEYLYWKRILKPSDMGMSDDGNFGALANNIGGLINYVEVLVTGKGGSTTGGPLGDKFFLKTGGQCTDVASNKLVDRHIYINNIPNGNIPFISSGLGGTNFTHFEGLIPGTLGNLGKLNPLGVFKSFMMGGEPPCMSITLDTVTPVTDSNFNDTGQDNNGTETKYVAVADVINMDPCTFPGKTNPADPSQRCSETFVNSRYDYDSDSSSSTSSSSSSKQKSKCKYKYSTIPNIKKYRKNKNKKNVEKTIMQDFSKLPDDLYVKAFYACISIFSLYVLYRFIQKYNKK</sequence>
<name>A0A6C0EYZ7_9ZZZZ</name>
<keyword evidence="1" id="KW-1133">Transmembrane helix</keyword>
<protein>
    <submittedName>
        <fullName evidence="2">Uncharacterized protein</fullName>
    </submittedName>
</protein>
<evidence type="ECO:0000256" key="1">
    <source>
        <dbReference type="SAM" id="Phobius"/>
    </source>
</evidence>
<dbReference type="EMBL" id="MN738999">
    <property type="protein sequence ID" value="QHT34426.1"/>
    <property type="molecule type" value="Genomic_DNA"/>
</dbReference>
<organism evidence="2">
    <name type="scientific">viral metagenome</name>
    <dbReference type="NCBI Taxonomy" id="1070528"/>
    <lineage>
        <taxon>unclassified sequences</taxon>
        <taxon>metagenomes</taxon>
        <taxon>organismal metagenomes</taxon>
    </lineage>
</organism>
<keyword evidence="1" id="KW-0472">Membrane</keyword>